<evidence type="ECO:0000256" key="2">
    <source>
        <dbReference type="ARBA" id="ARBA00023134"/>
    </source>
</evidence>
<evidence type="ECO:0000256" key="1">
    <source>
        <dbReference type="ARBA" id="ARBA00022741"/>
    </source>
</evidence>
<keyword evidence="4" id="KW-1185">Reference proteome</keyword>
<keyword evidence="1" id="KW-0547">Nucleotide-binding</keyword>
<accession>A0A430KPC1</accession>
<protein>
    <recommendedName>
        <fullName evidence="5">Tubulin/FtsZ 2-layer sandwich domain-containing protein</fullName>
    </recommendedName>
</protein>
<dbReference type="InterPro" id="IPR008280">
    <property type="entry name" value="Tub_FtsZ_C"/>
</dbReference>
<dbReference type="InterPro" id="IPR037103">
    <property type="entry name" value="Tubulin/FtsZ-like_C"/>
</dbReference>
<dbReference type="AlphaFoldDB" id="A0A430KPC1"/>
<evidence type="ECO:0000313" key="3">
    <source>
        <dbReference type="EMBL" id="RTE65347.1"/>
    </source>
</evidence>
<name>A0A430KPC1_9GAMM</name>
<proteinExistence type="predicted"/>
<keyword evidence="2" id="KW-0342">GTP-binding</keyword>
<dbReference type="GO" id="GO:0005525">
    <property type="term" value="F:GTP binding"/>
    <property type="evidence" value="ECO:0007669"/>
    <property type="project" value="UniProtKB-KW"/>
</dbReference>
<dbReference type="Proteomes" id="UP000283087">
    <property type="component" value="Unassembled WGS sequence"/>
</dbReference>
<dbReference type="Gene3D" id="3.30.1330.20">
    <property type="entry name" value="Tubulin/FtsZ, C-terminal domain"/>
    <property type="match status" value="1"/>
</dbReference>
<dbReference type="RefSeq" id="WP_126159104.1">
    <property type="nucleotide sequence ID" value="NZ_RQXW01000011.1"/>
</dbReference>
<reference evidence="3 4" key="1">
    <citation type="submission" date="2018-11" db="EMBL/GenBank/DDBJ databases">
        <title>The draft genome sequence of Amphritea opalescens ANRC-JH13T.</title>
        <authorList>
            <person name="Fang Z."/>
            <person name="Zhang Y."/>
            <person name="Han X."/>
        </authorList>
    </citation>
    <scope>NUCLEOTIDE SEQUENCE [LARGE SCALE GENOMIC DNA]</scope>
    <source>
        <strain evidence="3 4">ANRC-JH13</strain>
    </source>
</reference>
<gene>
    <name evidence="3" type="ORF">EH243_12995</name>
</gene>
<evidence type="ECO:0008006" key="5">
    <source>
        <dbReference type="Google" id="ProtNLM"/>
    </source>
</evidence>
<dbReference type="SUPFAM" id="SSF55307">
    <property type="entry name" value="Tubulin C-terminal domain-like"/>
    <property type="match status" value="1"/>
</dbReference>
<evidence type="ECO:0000313" key="4">
    <source>
        <dbReference type="Proteomes" id="UP000283087"/>
    </source>
</evidence>
<comment type="caution">
    <text evidence="3">The sequence shown here is derived from an EMBL/GenBank/DDBJ whole genome shotgun (WGS) entry which is preliminary data.</text>
</comment>
<sequence length="277" mass="30383">MFELVNSCSEGAIIRIVCFSSEFKTLSLIDQCHYLVIDEITGHMVDWRWVRASGRGESGMHKASDSVAITDDALSNLLENGDLTVFLCSDTHLWRKKTIEQLCRYDADIFLIAVHWSADQINDVRRVITAEYKSLYYSGNLIFESVEGAVIAVRGIVALIMEPSPVAVDYADVRGVLKRNDALQLYAASGRSSGEGAALRAITIALSQVSLPPLEAVLITIYGGPVNLDEFSIICETVDKLVVPEGELVAGWVPRQEFGDNGSIEISFVAGSTRYTI</sequence>
<organism evidence="3 4">
    <name type="scientific">Amphritea opalescens</name>
    <dbReference type="NCBI Taxonomy" id="2490544"/>
    <lineage>
        <taxon>Bacteria</taxon>
        <taxon>Pseudomonadati</taxon>
        <taxon>Pseudomonadota</taxon>
        <taxon>Gammaproteobacteria</taxon>
        <taxon>Oceanospirillales</taxon>
        <taxon>Oceanospirillaceae</taxon>
        <taxon>Amphritea</taxon>
    </lineage>
</organism>
<dbReference type="EMBL" id="RQXW01000011">
    <property type="protein sequence ID" value="RTE65347.1"/>
    <property type="molecule type" value="Genomic_DNA"/>
</dbReference>